<keyword evidence="2" id="KW-0378">Hydrolase</keyword>
<protein>
    <submittedName>
        <fullName evidence="5">DNA polymerase III subunit epsilon</fullName>
    </submittedName>
</protein>
<accession>A0A061AHK7</accession>
<dbReference type="GO" id="GO:0005829">
    <property type="term" value="C:cytosol"/>
    <property type="evidence" value="ECO:0007669"/>
    <property type="project" value="TreeGrafter"/>
</dbReference>
<evidence type="ECO:0000256" key="2">
    <source>
        <dbReference type="ARBA" id="ARBA00022801"/>
    </source>
</evidence>
<dbReference type="HOGENOM" id="CLU_047806_6_0_14"/>
<name>A0A061AHK7_9MOLU</name>
<keyword evidence="1" id="KW-0540">Nuclease</keyword>
<dbReference type="GO" id="GO:0003676">
    <property type="term" value="F:nucleic acid binding"/>
    <property type="evidence" value="ECO:0007669"/>
    <property type="project" value="InterPro"/>
</dbReference>
<dbReference type="KEGG" id="aoc:Aocu_10180"/>
<dbReference type="InterPro" id="IPR013520">
    <property type="entry name" value="Ribonucl_H"/>
</dbReference>
<dbReference type="PANTHER" id="PTHR30231:SF4">
    <property type="entry name" value="PROTEIN NEN2"/>
    <property type="match status" value="1"/>
</dbReference>
<evidence type="ECO:0000256" key="1">
    <source>
        <dbReference type="ARBA" id="ARBA00022722"/>
    </source>
</evidence>
<sequence>MKLNYKEILIFDFETTGLSPMQDKVIEVGAVLVQKHEDTFEIKKEINYLIKQREPISQFITNLTGITNEMLESTGVDEEFAFNELNALIQEDTLLIAYNLNFDIGFLLKLYQMYFDRKYMIKNDILDCMAVYKDRYEYPHKLSDAVERFKLTNDQAHRASEDAKATFQVLLKLSEELDNMDKYVNVLGYNPKYRQPDTYFFKKPIKLVAQGFKGFREIEKSK</sequence>
<dbReference type="SMART" id="SM00479">
    <property type="entry name" value="EXOIII"/>
    <property type="match status" value="1"/>
</dbReference>
<dbReference type="PANTHER" id="PTHR30231">
    <property type="entry name" value="DNA POLYMERASE III SUBUNIT EPSILON"/>
    <property type="match status" value="1"/>
</dbReference>
<dbReference type="Proteomes" id="UP000032434">
    <property type="component" value="Chromosome 1"/>
</dbReference>
<dbReference type="GO" id="GO:0008408">
    <property type="term" value="F:3'-5' exonuclease activity"/>
    <property type="evidence" value="ECO:0007669"/>
    <property type="project" value="TreeGrafter"/>
</dbReference>
<feature type="domain" description="Exonuclease" evidence="4">
    <location>
        <begin position="7"/>
        <end position="179"/>
    </location>
</feature>
<dbReference type="PATRIC" id="fig|35623.3.peg.1018"/>
<keyword evidence="6" id="KW-1185">Reference proteome</keyword>
<dbReference type="STRING" id="35623.Aocu_10180"/>
<dbReference type="InterPro" id="IPR012337">
    <property type="entry name" value="RNaseH-like_sf"/>
</dbReference>
<evidence type="ECO:0000313" key="5">
    <source>
        <dbReference type="EMBL" id="CDR31091.1"/>
    </source>
</evidence>
<dbReference type="AlphaFoldDB" id="A0A061AHK7"/>
<evidence type="ECO:0000313" key="6">
    <source>
        <dbReference type="Proteomes" id="UP000032434"/>
    </source>
</evidence>
<dbReference type="CDD" id="cd06127">
    <property type="entry name" value="DEDDh"/>
    <property type="match status" value="1"/>
</dbReference>
<dbReference type="OrthoDB" id="9804290at2"/>
<evidence type="ECO:0000256" key="3">
    <source>
        <dbReference type="ARBA" id="ARBA00022839"/>
    </source>
</evidence>
<keyword evidence="3" id="KW-0269">Exonuclease</keyword>
<dbReference type="RefSeq" id="WP_045749546.1">
    <property type="nucleotide sequence ID" value="NZ_FUZK01000001.1"/>
</dbReference>
<organism evidence="5 6">
    <name type="scientific">Acholeplasma oculi</name>
    <dbReference type="NCBI Taxonomy" id="35623"/>
    <lineage>
        <taxon>Bacteria</taxon>
        <taxon>Bacillati</taxon>
        <taxon>Mycoplasmatota</taxon>
        <taxon>Mollicutes</taxon>
        <taxon>Acholeplasmatales</taxon>
        <taxon>Acholeplasmataceae</taxon>
        <taxon>Acholeplasma</taxon>
    </lineage>
</organism>
<dbReference type="InterPro" id="IPR036397">
    <property type="entry name" value="RNaseH_sf"/>
</dbReference>
<dbReference type="Pfam" id="PF00929">
    <property type="entry name" value="RNase_T"/>
    <property type="match status" value="1"/>
</dbReference>
<evidence type="ECO:0000259" key="4">
    <source>
        <dbReference type="SMART" id="SM00479"/>
    </source>
</evidence>
<proteinExistence type="predicted"/>
<reference evidence="6" key="1">
    <citation type="submission" date="2014-05" db="EMBL/GenBank/DDBJ databases">
        <authorList>
            <person name="Kube M."/>
        </authorList>
    </citation>
    <scope>NUCLEOTIDE SEQUENCE [LARGE SCALE GENOMIC DNA]</scope>
</reference>
<gene>
    <name evidence="5" type="primary">dnaQ</name>
    <name evidence="5" type="ORF">Aocu_10180</name>
</gene>
<dbReference type="FunFam" id="3.30.420.10:FF:000045">
    <property type="entry name" value="3'-5' exonuclease DinG"/>
    <property type="match status" value="1"/>
</dbReference>
<dbReference type="Gene3D" id="3.30.420.10">
    <property type="entry name" value="Ribonuclease H-like superfamily/Ribonuclease H"/>
    <property type="match status" value="1"/>
</dbReference>
<dbReference type="SUPFAM" id="SSF53098">
    <property type="entry name" value="Ribonuclease H-like"/>
    <property type="match status" value="1"/>
</dbReference>
<dbReference type="InParanoid" id="A0A061AHK7"/>
<dbReference type="EMBL" id="LK028559">
    <property type="protein sequence ID" value="CDR31091.1"/>
    <property type="molecule type" value="Genomic_DNA"/>
</dbReference>